<feature type="transmembrane region" description="Helical" evidence="2">
    <location>
        <begin position="48"/>
        <end position="70"/>
    </location>
</feature>
<sequence>MQCRKMKMPDMNVEEGDIPEMPTHSRASEKGKSPALIARRPTNKKKRVVANTLKLMVEAVAGLGSAFALLKNALNKSVTFVKKFSSLMVLKMMSLQRHAW</sequence>
<dbReference type="Gramene" id="ERN20627">
    <property type="protein sequence ID" value="ERN20627"/>
    <property type="gene ID" value="AMTR_s00070p00133020"/>
</dbReference>
<reference evidence="4" key="1">
    <citation type="journal article" date="2013" name="Science">
        <title>The Amborella genome and the evolution of flowering plants.</title>
        <authorList>
            <consortium name="Amborella Genome Project"/>
        </authorList>
    </citation>
    <scope>NUCLEOTIDE SEQUENCE [LARGE SCALE GENOMIC DNA]</scope>
</reference>
<evidence type="ECO:0000256" key="1">
    <source>
        <dbReference type="SAM" id="MobiDB-lite"/>
    </source>
</evidence>
<organism evidence="3 4">
    <name type="scientific">Amborella trichopoda</name>
    <dbReference type="NCBI Taxonomy" id="13333"/>
    <lineage>
        <taxon>Eukaryota</taxon>
        <taxon>Viridiplantae</taxon>
        <taxon>Streptophyta</taxon>
        <taxon>Embryophyta</taxon>
        <taxon>Tracheophyta</taxon>
        <taxon>Spermatophyta</taxon>
        <taxon>Magnoliopsida</taxon>
        <taxon>Amborellales</taxon>
        <taxon>Amborellaceae</taxon>
        <taxon>Amborella</taxon>
    </lineage>
</organism>
<gene>
    <name evidence="3" type="ORF">AMTR_s00070p00133020</name>
</gene>
<evidence type="ECO:0000256" key="2">
    <source>
        <dbReference type="SAM" id="Phobius"/>
    </source>
</evidence>
<keyword evidence="2" id="KW-0472">Membrane</keyword>
<accession>U5DGL8</accession>
<keyword evidence="2" id="KW-0812">Transmembrane</keyword>
<evidence type="ECO:0000313" key="3">
    <source>
        <dbReference type="EMBL" id="ERN20627.1"/>
    </source>
</evidence>
<dbReference type="Proteomes" id="UP000017836">
    <property type="component" value="Unassembled WGS sequence"/>
</dbReference>
<evidence type="ECO:0000313" key="4">
    <source>
        <dbReference type="Proteomes" id="UP000017836"/>
    </source>
</evidence>
<dbReference type="AlphaFoldDB" id="U5DGL8"/>
<name>U5DGL8_AMBTC</name>
<keyword evidence="2" id="KW-1133">Transmembrane helix</keyword>
<protein>
    <submittedName>
        <fullName evidence="3">Uncharacterized protein</fullName>
    </submittedName>
</protein>
<dbReference type="EMBL" id="KI392058">
    <property type="protein sequence ID" value="ERN20627.1"/>
    <property type="molecule type" value="Genomic_DNA"/>
</dbReference>
<feature type="region of interest" description="Disordered" evidence="1">
    <location>
        <begin position="1"/>
        <end position="42"/>
    </location>
</feature>
<proteinExistence type="predicted"/>
<dbReference type="HOGENOM" id="CLU_2309855_0_0_1"/>
<keyword evidence="4" id="KW-1185">Reference proteome</keyword>